<dbReference type="PANTHER" id="PTHR30480:SF16">
    <property type="entry name" value="GLYCOSIDE HYDROLASE FAMILY 3 DOMAIN PROTEIN"/>
    <property type="match status" value="1"/>
</dbReference>
<dbReference type="GO" id="GO:0009254">
    <property type="term" value="P:peptidoglycan turnover"/>
    <property type="evidence" value="ECO:0007669"/>
    <property type="project" value="TreeGrafter"/>
</dbReference>
<name>A0A8J3R3W1_9ACTN</name>
<dbReference type="Pfam" id="PF00933">
    <property type="entry name" value="Glyco_hydro_3"/>
    <property type="match status" value="1"/>
</dbReference>
<protein>
    <submittedName>
        <fullName evidence="5">Hydrolase</fullName>
    </submittedName>
</protein>
<proteinExistence type="inferred from homology"/>
<feature type="domain" description="Glycoside hydrolase family 3 N-terminal" evidence="4">
    <location>
        <begin position="35"/>
        <end position="325"/>
    </location>
</feature>
<dbReference type="InterPro" id="IPR001764">
    <property type="entry name" value="Glyco_hydro_3_N"/>
</dbReference>
<dbReference type="GO" id="GO:0004553">
    <property type="term" value="F:hydrolase activity, hydrolyzing O-glycosyl compounds"/>
    <property type="evidence" value="ECO:0007669"/>
    <property type="project" value="InterPro"/>
</dbReference>
<comment type="similarity">
    <text evidence="1">Belongs to the glycosyl hydrolase 3 family.</text>
</comment>
<evidence type="ECO:0000256" key="2">
    <source>
        <dbReference type="ARBA" id="ARBA00022801"/>
    </source>
</evidence>
<evidence type="ECO:0000313" key="6">
    <source>
        <dbReference type="Proteomes" id="UP000610966"/>
    </source>
</evidence>
<dbReference type="PANTHER" id="PTHR30480">
    <property type="entry name" value="BETA-HEXOSAMINIDASE-RELATED"/>
    <property type="match status" value="1"/>
</dbReference>
<gene>
    <name evidence="5" type="ORF">Mth01_10090</name>
</gene>
<dbReference type="SUPFAM" id="SSF51445">
    <property type="entry name" value="(Trans)glycosidases"/>
    <property type="match status" value="1"/>
</dbReference>
<keyword evidence="6" id="KW-1185">Reference proteome</keyword>
<dbReference type="Proteomes" id="UP000610966">
    <property type="component" value="Unassembled WGS sequence"/>
</dbReference>
<dbReference type="InterPro" id="IPR050226">
    <property type="entry name" value="NagZ_Beta-hexosaminidase"/>
</dbReference>
<sequence>MKRSPDLLRLADTVILPGFEGTTAPDWVRRRIGDGLAGVVLFSRNIATPAQLGGLTAALRAESPDILIGIDEEAGEVTRLEARTGSSRPGNYALGVVDDEELTERVARDIGRDLHDAGINLDFAPAADVNSNPDNPVIGLRSFGADPMLVARHTAAWIRGLQSTGVAACAKHFPGHGDTSVDSHHGVPRVGVSREELAEVELWPFRAAIREGVRCVMTGHLLVTAYDAERPATLSPRILTGLLRTELGFDGLIVTDGIEMAAVSGAYGIGGASALAVAAGADAVCVGGENADEATLDRIREAIVDAVTGGALPEDRLADAAARVRALAAWLADRTAWDAPTVSGEGDTTVEIGLAAARRAVRITRRPGAEAVLPLTAAPHVVELAPETNLAIDKGMPWGAGEPLSKLLPGTTVTRLTEPDVVGPGGDMSDAVLDQAADRPLVLVVRDAHRHLWQLGLVERLLAARPDGVVVEMGLPGRTDLGVAHIATHGSARVCGQAAAEALTGVVPG</sequence>
<dbReference type="InterPro" id="IPR017853">
    <property type="entry name" value="GH"/>
</dbReference>
<keyword evidence="2 5" id="KW-0378">Hydrolase</keyword>
<dbReference type="InterPro" id="IPR036962">
    <property type="entry name" value="Glyco_hydro_3_N_sf"/>
</dbReference>
<evidence type="ECO:0000313" key="5">
    <source>
        <dbReference type="EMBL" id="GIH68756.1"/>
    </source>
</evidence>
<keyword evidence="3" id="KW-0326">Glycosidase</keyword>
<comment type="caution">
    <text evidence="5">The sequence shown here is derived from an EMBL/GenBank/DDBJ whole genome shotgun (WGS) entry which is preliminary data.</text>
</comment>
<accession>A0A8J3R3W1</accession>
<dbReference type="RefSeq" id="WP_204011993.1">
    <property type="nucleotide sequence ID" value="NZ_BOOG01000010.1"/>
</dbReference>
<dbReference type="AlphaFoldDB" id="A0A8J3R3W1"/>
<dbReference type="EMBL" id="BOOG01000010">
    <property type="protein sequence ID" value="GIH68756.1"/>
    <property type="molecule type" value="Genomic_DNA"/>
</dbReference>
<dbReference type="FunFam" id="3.20.20.300:FF:000018">
    <property type="entry name" value="Sugar hydrolase"/>
    <property type="match status" value="1"/>
</dbReference>
<evidence type="ECO:0000256" key="3">
    <source>
        <dbReference type="ARBA" id="ARBA00023295"/>
    </source>
</evidence>
<organism evidence="5 6">
    <name type="scientific">Sphaerimonospora thailandensis</name>
    <dbReference type="NCBI Taxonomy" id="795644"/>
    <lineage>
        <taxon>Bacteria</taxon>
        <taxon>Bacillati</taxon>
        <taxon>Actinomycetota</taxon>
        <taxon>Actinomycetes</taxon>
        <taxon>Streptosporangiales</taxon>
        <taxon>Streptosporangiaceae</taxon>
        <taxon>Sphaerimonospora</taxon>
    </lineage>
</organism>
<evidence type="ECO:0000259" key="4">
    <source>
        <dbReference type="Pfam" id="PF00933"/>
    </source>
</evidence>
<dbReference type="GO" id="GO:0005975">
    <property type="term" value="P:carbohydrate metabolic process"/>
    <property type="evidence" value="ECO:0007669"/>
    <property type="project" value="InterPro"/>
</dbReference>
<dbReference type="Gene3D" id="3.20.20.300">
    <property type="entry name" value="Glycoside hydrolase, family 3, N-terminal domain"/>
    <property type="match status" value="1"/>
</dbReference>
<reference evidence="5" key="1">
    <citation type="submission" date="2021-01" db="EMBL/GenBank/DDBJ databases">
        <title>Whole genome shotgun sequence of Sphaerimonospora thailandensis NBRC 107569.</title>
        <authorList>
            <person name="Komaki H."/>
            <person name="Tamura T."/>
        </authorList>
    </citation>
    <scope>NUCLEOTIDE SEQUENCE</scope>
    <source>
        <strain evidence="5">NBRC 107569</strain>
    </source>
</reference>
<evidence type="ECO:0000256" key="1">
    <source>
        <dbReference type="ARBA" id="ARBA00005336"/>
    </source>
</evidence>